<dbReference type="InterPro" id="IPR013096">
    <property type="entry name" value="Cupin_2"/>
</dbReference>
<sequence length="165" mass="17399">MNKIASALIAAACLASATAGAHGNQPAANEPSKTPVDRSVQVYKKAEMQTWNRSKAAGGEGELLGKFAYTRHQTDDQDAIREIGWLTLLPGASVGLHKHTNNEDVYLIVQGKGTFVDGNGKETPVAAGDVTIARPGQSHALKNTGKKPLVFINFIGQLPSQAAPK</sequence>
<evidence type="ECO:0000256" key="1">
    <source>
        <dbReference type="ARBA" id="ARBA00022723"/>
    </source>
</evidence>
<dbReference type="RefSeq" id="WP_003794141.1">
    <property type="nucleotide sequence ID" value="NZ_JAEHNZ010000001.1"/>
</dbReference>
<evidence type="ECO:0000256" key="2">
    <source>
        <dbReference type="SAM" id="SignalP"/>
    </source>
</evidence>
<dbReference type="Gene3D" id="2.60.120.10">
    <property type="entry name" value="Jelly Rolls"/>
    <property type="match status" value="1"/>
</dbReference>
<protein>
    <submittedName>
        <fullName evidence="4">Cupin domain-containing protein</fullName>
    </submittedName>
</protein>
<keyword evidence="1" id="KW-0479">Metal-binding</keyword>
<dbReference type="CDD" id="cd02221">
    <property type="entry name" value="cupin_TM1287-like"/>
    <property type="match status" value="1"/>
</dbReference>
<dbReference type="PANTHER" id="PTHR35848">
    <property type="entry name" value="OXALATE-BINDING PROTEIN"/>
    <property type="match status" value="1"/>
</dbReference>
<dbReference type="Proteomes" id="UP000614058">
    <property type="component" value="Unassembled WGS sequence"/>
</dbReference>
<comment type="caution">
    <text evidence="4">The sequence shown here is derived from an EMBL/GenBank/DDBJ whole genome shotgun (WGS) entry which is preliminary data.</text>
</comment>
<dbReference type="PANTHER" id="PTHR35848:SF6">
    <property type="entry name" value="CUPIN TYPE-2 DOMAIN-CONTAINING PROTEIN"/>
    <property type="match status" value="1"/>
</dbReference>
<reference evidence="4 5" key="1">
    <citation type="journal article" date="2021" name="Pathogens">
        <title>Isolation and Characterization of Kingella bonacorsii sp. nov., A Novel Kingella Species Detected in a Stable Periodontitis Subject.</title>
        <authorList>
            <person name="Antezack A."/>
            <person name="Boxberger M."/>
            <person name="Rolland C."/>
            <person name="Monnet-Corti V."/>
            <person name="La Scola B."/>
        </authorList>
    </citation>
    <scope>NUCLEOTIDE SEQUENCE [LARGE SCALE GENOMIC DNA]</scope>
    <source>
        <strain evidence="4 5">Marseille-Q4569</strain>
    </source>
</reference>
<feature type="signal peptide" evidence="2">
    <location>
        <begin position="1"/>
        <end position="21"/>
    </location>
</feature>
<evidence type="ECO:0000313" key="4">
    <source>
        <dbReference type="EMBL" id="MBK0395879.1"/>
    </source>
</evidence>
<accession>A0ABS1BRQ1</accession>
<dbReference type="InterPro" id="IPR014710">
    <property type="entry name" value="RmlC-like_jellyroll"/>
</dbReference>
<keyword evidence="5" id="KW-1185">Reference proteome</keyword>
<keyword evidence="2" id="KW-0732">Signal</keyword>
<proteinExistence type="predicted"/>
<evidence type="ECO:0000313" key="5">
    <source>
        <dbReference type="Proteomes" id="UP000614058"/>
    </source>
</evidence>
<dbReference type="SUPFAM" id="SSF51182">
    <property type="entry name" value="RmlC-like cupins"/>
    <property type="match status" value="1"/>
</dbReference>
<gene>
    <name evidence="4" type="ORF">JDW22_04600</name>
</gene>
<feature type="chain" id="PRO_5045442026" evidence="2">
    <location>
        <begin position="22"/>
        <end position="165"/>
    </location>
</feature>
<dbReference type="InterPro" id="IPR011051">
    <property type="entry name" value="RmlC_Cupin_sf"/>
</dbReference>
<dbReference type="GeneID" id="84907021"/>
<feature type="domain" description="Cupin type-2" evidence="3">
    <location>
        <begin position="85"/>
        <end position="153"/>
    </location>
</feature>
<dbReference type="Pfam" id="PF07883">
    <property type="entry name" value="Cupin_2"/>
    <property type="match status" value="1"/>
</dbReference>
<evidence type="ECO:0000259" key="3">
    <source>
        <dbReference type="Pfam" id="PF07883"/>
    </source>
</evidence>
<dbReference type="EMBL" id="JAEHNZ010000001">
    <property type="protein sequence ID" value="MBK0395879.1"/>
    <property type="molecule type" value="Genomic_DNA"/>
</dbReference>
<organism evidence="4 5">
    <name type="scientific">Kingella bonacorsii</name>
    <dbReference type="NCBI Taxonomy" id="2796361"/>
    <lineage>
        <taxon>Bacteria</taxon>
        <taxon>Pseudomonadati</taxon>
        <taxon>Pseudomonadota</taxon>
        <taxon>Betaproteobacteria</taxon>
        <taxon>Neisseriales</taxon>
        <taxon>Neisseriaceae</taxon>
        <taxon>Kingella</taxon>
    </lineage>
</organism>
<name>A0ABS1BRQ1_9NEIS</name>
<dbReference type="InterPro" id="IPR051610">
    <property type="entry name" value="GPI/OXD"/>
</dbReference>